<evidence type="ECO:0000256" key="4">
    <source>
        <dbReference type="ARBA" id="ARBA00022989"/>
    </source>
</evidence>
<evidence type="ECO:0000256" key="2">
    <source>
        <dbReference type="ARBA" id="ARBA00022475"/>
    </source>
</evidence>
<evidence type="ECO:0000313" key="8">
    <source>
        <dbReference type="Proteomes" id="UP000573499"/>
    </source>
</evidence>
<reference evidence="7 8" key="1">
    <citation type="submission" date="2020-07" db="EMBL/GenBank/DDBJ databases">
        <title>Novel species isolated from subtropical streams in China.</title>
        <authorList>
            <person name="Lu H."/>
        </authorList>
    </citation>
    <scope>NUCLEOTIDE SEQUENCE [LARGE SCALE GENOMIC DNA]</scope>
    <source>
        <strain evidence="7 8">LX47W</strain>
    </source>
</reference>
<keyword evidence="2" id="KW-1003">Cell membrane</keyword>
<dbReference type="GO" id="GO:0015171">
    <property type="term" value="F:amino acid transmembrane transporter activity"/>
    <property type="evidence" value="ECO:0007669"/>
    <property type="project" value="TreeGrafter"/>
</dbReference>
<proteinExistence type="predicted"/>
<keyword evidence="5 6" id="KW-0472">Membrane</keyword>
<dbReference type="PANTHER" id="PTHR30086:SF20">
    <property type="entry name" value="ARGININE EXPORTER PROTEIN ARGO-RELATED"/>
    <property type="match status" value="1"/>
</dbReference>
<comment type="caution">
    <text evidence="7">The sequence shown here is derived from an EMBL/GenBank/DDBJ whole genome shotgun (WGS) entry which is preliminary data.</text>
</comment>
<dbReference type="Pfam" id="PF01810">
    <property type="entry name" value="LysE"/>
    <property type="match status" value="1"/>
</dbReference>
<keyword evidence="4 6" id="KW-1133">Transmembrane helix</keyword>
<feature type="transmembrane region" description="Helical" evidence="6">
    <location>
        <begin position="6"/>
        <end position="27"/>
    </location>
</feature>
<dbReference type="Proteomes" id="UP000573499">
    <property type="component" value="Unassembled WGS sequence"/>
</dbReference>
<evidence type="ECO:0000256" key="1">
    <source>
        <dbReference type="ARBA" id="ARBA00004651"/>
    </source>
</evidence>
<dbReference type="InterPro" id="IPR001123">
    <property type="entry name" value="LeuE-type"/>
</dbReference>
<dbReference type="EMBL" id="JACEZU010000001">
    <property type="protein sequence ID" value="MBA5685846.1"/>
    <property type="molecule type" value="Genomic_DNA"/>
</dbReference>
<dbReference type="RefSeq" id="WP_182151598.1">
    <property type="nucleotide sequence ID" value="NZ_JACEZU010000001.1"/>
</dbReference>
<accession>A0A7W2IJ35</accession>
<sequence>MAATAFLKGLGLGGSLIVAIGSQNAYLLRQALKREFVLTCVAICVVCDMALIAAGVAGMGQLITGAPALLLWLKTGGAAFLLAYGWRAARSALRPAALVAGEAAAVSSHGAVVAAMLAFSLLNPHVYLDTVILLGSIGGQQAGNGRLYFAAGAMAASLAWFSGLGLGARYLAPVFALPRAWQVLDGVIAVVMWAIAASLFIG</sequence>
<feature type="transmembrane region" description="Helical" evidence="6">
    <location>
        <begin position="147"/>
        <end position="171"/>
    </location>
</feature>
<feature type="transmembrane region" description="Helical" evidence="6">
    <location>
        <begin position="62"/>
        <end position="84"/>
    </location>
</feature>
<comment type="subcellular location">
    <subcellularLocation>
        <location evidence="1">Cell membrane</location>
        <topology evidence="1">Multi-pass membrane protein</topology>
    </subcellularLocation>
</comment>
<evidence type="ECO:0000256" key="5">
    <source>
        <dbReference type="ARBA" id="ARBA00023136"/>
    </source>
</evidence>
<keyword evidence="8" id="KW-1185">Reference proteome</keyword>
<dbReference type="PANTHER" id="PTHR30086">
    <property type="entry name" value="ARGININE EXPORTER PROTEIN ARGO"/>
    <property type="match status" value="1"/>
</dbReference>
<dbReference type="GO" id="GO:0005886">
    <property type="term" value="C:plasma membrane"/>
    <property type="evidence" value="ECO:0007669"/>
    <property type="project" value="UniProtKB-SubCell"/>
</dbReference>
<feature type="transmembrane region" description="Helical" evidence="6">
    <location>
        <begin position="183"/>
        <end position="201"/>
    </location>
</feature>
<feature type="transmembrane region" description="Helical" evidence="6">
    <location>
        <begin position="36"/>
        <end position="56"/>
    </location>
</feature>
<evidence type="ECO:0000256" key="6">
    <source>
        <dbReference type="SAM" id="Phobius"/>
    </source>
</evidence>
<protein>
    <submittedName>
        <fullName evidence="7">LysE family transporter</fullName>
    </submittedName>
</protein>
<organism evidence="7 8">
    <name type="scientific">Rugamonas apoptosis</name>
    <dbReference type="NCBI Taxonomy" id="2758570"/>
    <lineage>
        <taxon>Bacteria</taxon>
        <taxon>Pseudomonadati</taxon>
        <taxon>Pseudomonadota</taxon>
        <taxon>Betaproteobacteria</taxon>
        <taxon>Burkholderiales</taxon>
        <taxon>Oxalobacteraceae</taxon>
        <taxon>Telluria group</taxon>
        <taxon>Rugamonas</taxon>
    </lineage>
</organism>
<dbReference type="AlphaFoldDB" id="A0A7W2IJ35"/>
<name>A0A7W2IJ35_9BURK</name>
<keyword evidence="3 6" id="KW-0812">Transmembrane</keyword>
<gene>
    <name evidence="7" type="ORF">H3H39_02115</name>
</gene>
<evidence type="ECO:0000313" key="7">
    <source>
        <dbReference type="EMBL" id="MBA5685846.1"/>
    </source>
</evidence>
<evidence type="ECO:0000256" key="3">
    <source>
        <dbReference type="ARBA" id="ARBA00022692"/>
    </source>
</evidence>